<dbReference type="EMBL" id="JAQQWM010000001">
    <property type="protein sequence ID" value="KAK8081697.1"/>
    <property type="molecule type" value="Genomic_DNA"/>
</dbReference>
<gene>
    <name evidence="8" type="ORF">PG996_000478</name>
</gene>
<dbReference type="PANTHER" id="PTHR22958:SF1">
    <property type="entry name" value="GLYCEROPHOSPHOCHOLINE PHOSPHODIESTERASE GPCPD1"/>
    <property type="match status" value="1"/>
</dbReference>
<feature type="region of interest" description="Disordered" evidence="5">
    <location>
        <begin position="882"/>
        <end position="917"/>
    </location>
</feature>
<dbReference type="SMART" id="SM00248">
    <property type="entry name" value="ANK"/>
    <property type="match status" value="5"/>
</dbReference>
<dbReference type="PROSITE" id="PS51382">
    <property type="entry name" value="SPX"/>
    <property type="match status" value="1"/>
</dbReference>
<feature type="repeat" description="ANK" evidence="4">
    <location>
        <begin position="498"/>
        <end position="530"/>
    </location>
</feature>
<protein>
    <submittedName>
        <fullName evidence="8">Glycerophosphoryl diester phosphodiesterase family domain-containing protein</fullName>
    </submittedName>
</protein>
<keyword evidence="3 4" id="KW-0040">ANK repeat</keyword>
<dbReference type="InterPro" id="IPR057506">
    <property type="entry name" value="C2_GPCPD1"/>
</dbReference>
<proteinExistence type="predicted"/>
<evidence type="ECO:0000256" key="3">
    <source>
        <dbReference type="ARBA" id="ARBA00023043"/>
    </source>
</evidence>
<dbReference type="SUPFAM" id="SSF48403">
    <property type="entry name" value="Ankyrin repeat"/>
    <property type="match status" value="1"/>
</dbReference>
<dbReference type="Proteomes" id="UP001446871">
    <property type="component" value="Unassembled WGS sequence"/>
</dbReference>
<organism evidence="8 9">
    <name type="scientific">Apiospora saccharicola</name>
    <dbReference type="NCBI Taxonomy" id="335842"/>
    <lineage>
        <taxon>Eukaryota</taxon>
        <taxon>Fungi</taxon>
        <taxon>Dikarya</taxon>
        <taxon>Ascomycota</taxon>
        <taxon>Pezizomycotina</taxon>
        <taxon>Sordariomycetes</taxon>
        <taxon>Xylariomycetidae</taxon>
        <taxon>Amphisphaeriales</taxon>
        <taxon>Apiosporaceae</taxon>
        <taxon>Apiospora</taxon>
    </lineage>
</organism>
<name>A0ABR1WF94_9PEZI</name>
<dbReference type="InterPro" id="IPR051578">
    <property type="entry name" value="GDPD"/>
</dbReference>
<dbReference type="SUPFAM" id="SSF51695">
    <property type="entry name" value="PLC-like phosphodiesterases"/>
    <property type="match status" value="1"/>
</dbReference>
<keyword evidence="1" id="KW-0677">Repeat</keyword>
<evidence type="ECO:0000256" key="4">
    <source>
        <dbReference type="PROSITE-ProRule" id="PRU00023"/>
    </source>
</evidence>
<evidence type="ECO:0000256" key="2">
    <source>
        <dbReference type="ARBA" id="ARBA00022801"/>
    </source>
</evidence>
<dbReference type="CDD" id="cd14447">
    <property type="entry name" value="SPX"/>
    <property type="match status" value="1"/>
</dbReference>
<dbReference type="InterPro" id="IPR030395">
    <property type="entry name" value="GP_PDE_dom"/>
</dbReference>
<dbReference type="Pfam" id="PF25329">
    <property type="entry name" value="C2_GDE1"/>
    <property type="match status" value="1"/>
</dbReference>
<dbReference type="Pfam" id="PF12796">
    <property type="entry name" value="Ank_2"/>
    <property type="match status" value="1"/>
</dbReference>
<comment type="caution">
    <text evidence="8">The sequence shown here is derived from an EMBL/GenBank/DDBJ whole genome shotgun (WGS) entry which is preliminary data.</text>
</comment>
<dbReference type="InterPro" id="IPR036770">
    <property type="entry name" value="Ankyrin_rpt-contain_sf"/>
</dbReference>
<evidence type="ECO:0000313" key="8">
    <source>
        <dbReference type="EMBL" id="KAK8081697.1"/>
    </source>
</evidence>
<feature type="domain" description="GP-PDE" evidence="7">
    <location>
        <begin position="800"/>
        <end position="1130"/>
    </location>
</feature>
<dbReference type="PROSITE" id="PS50297">
    <property type="entry name" value="ANK_REP_REGION"/>
    <property type="match status" value="1"/>
</dbReference>
<dbReference type="InterPro" id="IPR017946">
    <property type="entry name" value="PLC-like_Pdiesterase_TIM-brl"/>
</dbReference>
<evidence type="ECO:0000256" key="1">
    <source>
        <dbReference type="ARBA" id="ARBA00022737"/>
    </source>
</evidence>
<keyword evidence="2" id="KW-0378">Hydrolase</keyword>
<dbReference type="InterPro" id="IPR002110">
    <property type="entry name" value="Ankyrin_rpt"/>
</dbReference>
<evidence type="ECO:0000259" key="6">
    <source>
        <dbReference type="PROSITE" id="PS51382"/>
    </source>
</evidence>
<sequence length="1133" mass="127307">MRKFRLLQAASRGRHWQGPSLPHPCVRVSGVIFHTATYQWEPGHLLLHNILAFSIGWSLTLPHRHVAPASNMKFGCDFYTGQIPQWTNAYLDYDGLKQTLKQKHKHTTHPRYDLLQSSLEAQTAQLNRFIEKQSGLVSLWFQTVKTRFSLQSATSAQPDWTDVALAELRDLEFNLLEVLSFIEQLEVFCKFNRDAIARILHKAEVAESWTLQMHYDGLLYLRTWSAETAQMMALLQAVQRAIDLKLETGNAASRSLILDMVDPVALGCSREDVVDEIRADNSSALMIVLESPVPYLENQAMLYSVTQVAIAHQSIDCIESLLNEITATLDGELCIHQDPLQQLITQFCRSSSPTTGKVSVTTAKHDVLDKIIRHLSPFQHQLLWVKDWRQRLPIHYAAQNGLVEISSQMIKLMGRSAMLEIDAFGETPLVLAIYSGHADIIGVFVDLDMRRPDGEASVFTDKIVGSLIDIAIRSASSDIVHILIKLEKGLNPQNQFVNTPSPLYHAARLGRVETVKVLLDSTVELDLSKTDDSYHWTPLTVACVHGHLEVVRLLLLAGASMLHIDRRGWSSLDHAAYRGHMSIVDLLQNTLPISTEDQVEHKRSALLPPLEPTTPVNPRPTYVTTLSSYGSDLLSVFVSLGSFDVADRGNPVDLEGHLCQKIKALAASGQTYLEVSATDHPDISHRVTVPFLGDKGDTTWQFLTENADRMKLSFKLFETINKSTDKPKLIASAVALLESIKGWFRPERQSLRRDSAVALITPHGDFFGSVAFTFLVCKPYVPKPGTSEKRPQKMRSLTPAQVIGHRGLGLNENELRRLQIGEHTLLSLESALDNGADFIEFDVQVTRDRVPVIYHDWAVSETGLDTPVHSMTYAQWMAISDSQTDPHHDSPRGRLPWDERSRPSLPLSRKSRSLCGRQNPVSNAMLQRMKHTVDYSIRNMKGNTRGDFIHDRFVTLRQLFEKFPEDISFDIELKYPMLSEVDDWGLEPYATEMNQYLDDILDVVFELGKDRSIFFTCFNPEICILLSTKQKAYPVVFLNDSMVSGDAGDRRATSLQRAVRFARQWDLQGIVMAAESLVAAPRLIRHVKDLGLFCGSYGALNDIPELAKKQANEGLDALVVNNVRLISNTLRGA</sequence>
<feature type="domain" description="SPX" evidence="6">
    <location>
        <begin position="72"/>
        <end position="217"/>
    </location>
</feature>
<feature type="repeat" description="ANK" evidence="4">
    <location>
        <begin position="534"/>
        <end position="566"/>
    </location>
</feature>
<evidence type="ECO:0000313" key="9">
    <source>
        <dbReference type="Proteomes" id="UP001446871"/>
    </source>
</evidence>
<feature type="compositionally biased region" description="Basic and acidic residues" evidence="5">
    <location>
        <begin position="884"/>
        <end position="902"/>
    </location>
</feature>
<dbReference type="InterPro" id="IPR004331">
    <property type="entry name" value="SPX_dom"/>
</dbReference>
<dbReference type="Pfam" id="PF03009">
    <property type="entry name" value="GDPD"/>
    <property type="match status" value="1"/>
</dbReference>
<dbReference type="Gene3D" id="3.20.20.190">
    <property type="entry name" value="Phosphatidylinositol (PI) phosphodiesterase"/>
    <property type="match status" value="1"/>
</dbReference>
<evidence type="ECO:0000259" key="7">
    <source>
        <dbReference type="PROSITE" id="PS51704"/>
    </source>
</evidence>
<dbReference type="Gene3D" id="1.25.40.20">
    <property type="entry name" value="Ankyrin repeat-containing domain"/>
    <property type="match status" value="1"/>
</dbReference>
<evidence type="ECO:0000256" key="5">
    <source>
        <dbReference type="SAM" id="MobiDB-lite"/>
    </source>
</evidence>
<dbReference type="PROSITE" id="PS50088">
    <property type="entry name" value="ANK_REPEAT"/>
    <property type="match status" value="2"/>
</dbReference>
<keyword evidence="9" id="KW-1185">Reference proteome</keyword>
<reference evidence="8 9" key="1">
    <citation type="submission" date="2023-01" db="EMBL/GenBank/DDBJ databases">
        <title>Analysis of 21 Apiospora genomes using comparative genomics revels a genus with tremendous synthesis potential of carbohydrate active enzymes and secondary metabolites.</title>
        <authorList>
            <person name="Sorensen T."/>
        </authorList>
    </citation>
    <scope>NUCLEOTIDE SEQUENCE [LARGE SCALE GENOMIC DNA]</scope>
    <source>
        <strain evidence="8 9">CBS 83171</strain>
    </source>
</reference>
<accession>A0ABR1WF94</accession>
<dbReference type="PROSITE" id="PS51704">
    <property type="entry name" value="GP_PDE"/>
    <property type="match status" value="1"/>
</dbReference>
<dbReference type="PANTHER" id="PTHR22958">
    <property type="entry name" value="GLYCEROPHOSPHORYL DIESTER PHOSPHODIESTERASE"/>
    <property type="match status" value="1"/>
</dbReference>